<evidence type="ECO:0000313" key="2">
    <source>
        <dbReference type="Proteomes" id="UP000298138"/>
    </source>
</evidence>
<organism evidence="1 2">
    <name type="scientific">Ascodesmis nigricans</name>
    <dbReference type="NCBI Taxonomy" id="341454"/>
    <lineage>
        <taxon>Eukaryota</taxon>
        <taxon>Fungi</taxon>
        <taxon>Dikarya</taxon>
        <taxon>Ascomycota</taxon>
        <taxon>Pezizomycotina</taxon>
        <taxon>Pezizomycetes</taxon>
        <taxon>Pezizales</taxon>
        <taxon>Ascodesmidaceae</taxon>
        <taxon>Ascodesmis</taxon>
    </lineage>
</organism>
<reference evidence="1 2" key="1">
    <citation type="submission" date="2019-04" db="EMBL/GenBank/DDBJ databases">
        <title>Comparative genomics and transcriptomics to analyze fruiting body development in filamentous ascomycetes.</title>
        <authorList>
            <consortium name="DOE Joint Genome Institute"/>
            <person name="Lutkenhaus R."/>
            <person name="Traeger S."/>
            <person name="Breuer J."/>
            <person name="Kuo A."/>
            <person name="Lipzen A."/>
            <person name="Pangilinan J."/>
            <person name="Dilworth D."/>
            <person name="Sandor L."/>
            <person name="Poggeler S."/>
            <person name="Barry K."/>
            <person name="Grigoriev I.V."/>
            <person name="Nowrousian M."/>
        </authorList>
    </citation>
    <scope>NUCLEOTIDE SEQUENCE [LARGE SCALE GENOMIC DNA]</scope>
    <source>
        <strain evidence="1 2">CBS 389.68</strain>
    </source>
</reference>
<sequence length="178" mass="19179">MARPIRIMPRISKSSDQRLPLCQVRKMAGSVDGVMATVDLTLYLSAGQIEMCFNSLAISRISGAFKKSCDDSQIVLTEGLASAATVLAVWCGPSVDADTRPCPPATFAELPDRNFPALPVSPPPAPSTTFKTDTSHSCLPPMRYPIGYLQHASFLDHRRIPGSRAMADMELTDALTAL</sequence>
<accession>A0A4S2MVI7</accession>
<evidence type="ECO:0000313" key="1">
    <source>
        <dbReference type="EMBL" id="TGZ80632.1"/>
    </source>
</evidence>
<name>A0A4S2MVI7_9PEZI</name>
<protein>
    <submittedName>
        <fullName evidence="1">Uncharacterized protein</fullName>
    </submittedName>
</protein>
<dbReference type="InParanoid" id="A0A4S2MVI7"/>
<keyword evidence="2" id="KW-1185">Reference proteome</keyword>
<gene>
    <name evidence="1" type="ORF">EX30DRAFT_46222</name>
</gene>
<dbReference type="Proteomes" id="UP000298138">
    <property type="component" value="Unassembled WGS sequence"/>
</dbReference>
<proteinExistence type="predicted"/>
<dbReference type="AlphaFoldDB" id="A0A4S2MVI7"/>
<dbReference type="EMBL" id="ML220123">
    <property type="protein sequence ID" value="TGZ80632.1"/>
    <property type="molecule type" value="Genomic_DNA"/>
</dbReference>